<evidence type="ECO:0000256" key="6">
    <source>
        <dbReference type="SAM" id="MobiDB-lite"/>
    </source>
</evidence>
<dbReference type="Pfam" id="PF06858">
    <property type="entry name" value="NOG1"/>
    <property type="match status" value="1"/>
</dbReference>
<feature type="compositionally biased region" description="Basic and acidic residues" evidence="6">
    <location>
        <begin position="612"/>
        <end position="645"/>
    </location>
</feature>
<dbReference type="GO" id="GO:0005525">
    <property type="term" value="F:GTP binding"/>
    <property type="evidence" value="ECO:0007669"/>
    <property type="project" value="UniProtKB-KW"/>
</dbReference>
<proteinExistence type="predicted"/>
<dbReference type="InterPro" id="IPR006073">
    <property type="entry name" value="GTP-bd"/>
</dbReference>
<dbReference type="PANTHER" id="PTHR45759">
    <property type="entry name" value="NUCLEOLAR GTP-BINDING PROTEIN 1"/>
    <property type="match status" value="1"/>
</dbReference>
<gene>
    <name evidence="8" type="ORF">PCAL00307_LOCUS11150</name>
    <name evidence="9" type="ORF">PECAL_1P05010</name>
</gene>
<dbReference type="PRINTS" id="PR00326">
    <property type="entry name" value="GTP1OBG"/>
</dbReference>
<dbReference type="Gene3D" id="1.20.120.1190">
    <property type="match status" value="1"/>
</dbReference>
<dbReference type="InterPro" id="IPR024926">
    <property type="entry name" value="NOG1"/>
</dbReference>
<reference evidence="8" key="1">
    <citation type="submission" date="2021-01" db="EMBL/GenBank/DDBJ databases">
        <authorList>
            <person name="Corre E."/>
            <person name="Pelletier E."/>
            <person name="Niang G."/>
            <person name="Scheremetjew M."/>
            <person name="Finn R."/>
            <person name="Kale V."/>
            <person name="Holt S."/>
            <person name="Cochrane G."/>
            <person name="Meng A."/>
            <person name="Brown T."/>
            <person name="Cohen L."/>
        </authorList>
    </citation>
    <scope>NUCLEOTIDE SEQUENCE</scope>
    <source>
        <strain evidence="8">CCMP1756</strain>
    </source>
</reference>
<dbReference type="SUPFAM" id="SSF52540">
    <property type="entry name" value="P-loop containing nucleoside triphosphate hydrolases"/>
    <property type="match status" value="1"/>
</dbReference>
<dbReference type="EMBL" id="HBIW01012991">
    <property type="protein sequence ID" value="CAE0695714.1"/>
    <property type="molecule type" value="Transcribed_RNA"/>
</dbReference>
<evidence type="ECO:0000256" key="1">
    <source>
        <dbReference type="ARBA" id="ARBA00004604"/>
    </source>
</evidence>
<feature type="compositionally biased region" description="Basic residues" evidence="6">
    <location>
        <begin position="684"/>
        <end position="695"/>
    </location>
</feature>
<dbReference type="InterPro" id="IPR041623">
    <property type="entry name" value="NOG1_N"/>
</dbReference>
<feature type="region of interest" description="Disordered" evidence="6">
    <location>
        <begin position="461"/>
        <end position="485"/>
    </location>
</feature>
<dbReference type="AlphaFoldDB" id="A0A7S4E7K3"/>
<keyword evidence="10" id="KW-1185">Reference proteome</keyword>
<comment type="subcellular location">
    <subcellularLocation>
        <location evidence="1">Nucleus</location>
        <location evidence="1">Nucleolus</location>
    </subcellularLocation>
</comment>
<keyword evidence="3" id="KW-0547">Nucleotide-binding</keyword>
<evidence type="ECO:0000259" key="7">
    <source>
        <dbReference type="PROSITE" id="PS51710"/>
    </source>
</evidence>
<dbReference type="GO" id="GO:0005730">
    <property type="term" value="C:nucleolus"/>
    <property type="evidence" value="ECO:0007669"/>
    <property type="project" value="UniProtKB-SubCell"/>
</dbReference>
<keyword evidence="5" id="KW-0539">Nucleus</keyword>
<dbReference type="Proteomes" id="UP000789595">
    <property type="component" value="Unassembled WGS sequence"/>
</dbReference>
<feature type="region of interest" description="Disordered" evidence="6">
    <location>
        <begin position="576"/>
        <end position="727"/>
    </location>
</feature>
<evidence type="ECO:0000256" key="4">
    <source>
        <dbReference type="ARBA" id="ARBA00023134"/>
    </source>
</evidence>
<organism evidence="8">
    <name type="scientific">Pelagomonas calceolata</name>
    <dbReference type="NCBI Taxonomy" id="35677"/>
    <lineage>
        <taxon>Eukaryota</taxon>
        <taxon>Sar</taxon>
        <taxon>Stramenopiles</taxon>
        <taxon>Ochrophyta</taxon>
        <taxon>Pelagophyceae</taxon>
        <taxon>Pelagomonadales</taxon>
        <taxon>Pelagomonadaceae</taxon>
        <taxon>Pelagomonas</taxon>
    </lineage>
</organism>
<dbReference type="InterPro" id="IPR010674">
    <property type="entry name" value="NOG1_Rossman_fold_dom"/>
</dbReference>
<protein>
    <recommendedName>
        <fullName evidence="7">OBG-type G domain-containing protein</fullName>
    </recommendedName>
</protein>
<feature type="compositionally biased region" description="Low complexity" evidence="6">
    <location>
        <begin position="583"/>
        <end position="592"/>
    </location>
</feature>
<dbReference type="Pfam" id="PF17835">
    <property type="entry name" value="NOG1_N"/>
    <property type="match status" value="1"/>
</dbReference>
<dbReference type="PROSITE" id="PS51710">
    <property type="entry name" value="G_OBG"/>
    <property type="match status" value="1"/>
</dbReference>
<dbReference type="InterPro" id="IPR012973">
    <property type="entry name" value="NOG_C"/>
</dbReference>
<evidence type="ECO:0000256" key="3">
    <source>
        <dbReference type="ARBA" id="ARBA00022741"/>
    </source>
</evidence>
<dbReference type="InterPro" id="IPR027417">
    <property type="entry name" value="P-loop_NTPase"/>
</dbReference>
<sequence length="727" mass="80731">MVTYDLKRLAAVPTAAELVDIVLMRTQRKTPTVVHPGYKITRIRSFYMRKVKFTQQTISERLGAIVSDFPRLDDVHPFHGDLMGVLYDRDHYKLALGQLNTCKKLCETVCRDYVRLIKYADSLYRCKALKVAALGRMATLIKRQRAALAYLEEVRKHLGRLPALDPTARTLLVCGFPNVGKSSFVNKVTRADVEVQPWAFTTKALYVGHMDHRYLRWQVIDTPGILDHELEKRNVIEMQAVTALAHLPCAVLFFVDVSEQCGYTLEQQKSLYDSIRPLFADKQLVIVANKVDAKPLEDLSADHQQMLKDMCAAHDPDAVLVPMSNVTEAGVQAVKDAACDVLLQARVDRRRAAAGGSRLRDKLTRLVATPADAAQRRPALATALPMGADEDRGPSIPASVLAARKAKKLEKRAARAAQDADRLELAALEARDGGHGSTTDAAQQAEHAAQQARAIARDAEAARAASARPPRTTERERMWAGGGPGVYSGETSREYIGQLRCDEFATDIQPEIMDGKNVLDFVDEDVLEKLAALDDLEVETDQTLDQLDAQLEAARLTPQEAAIIKAMRDRQLLARNRAQASTNRRNAPLPRAARLRTEEAPPADTLRGRARAAAEKRGRSLSRRPDDAMDTSVERSKSVAREPAAKKRRRDASRAASAHRSSSRPPPRNEQGLDGQAAQDRARLLQKKAQKKMNRMARGGEADRKTGPKLIRWMNEGKRRSGTSHHR</sequence>
<name>A0A7S4E7K3_9STRA</name>
<dbReference type="OrthoDB" id="415015at2759"/>
<dbReference type="Gene3D" id="3.40.50.300">
    <property type="entry name" value="P-loop containing nucleotide triphosphate hydrolases"/>
    <property type="match status" value="1"/>
</dbReference>
<keyword evidence="2" id="KW-0690">Ribosome biogenesis</keyword>
<evidence type="ECO:0000313" key="8">
    <source>
        <dbReference type="EMBL" id="CAE0695714.1"/>
    </source>
</evidence>
<dbReference type="InterPro" id="IPR031167">
    <property type="entry name" value="G_OBG"/>
</dbReference>
<keyword evidence="4" id="KW-0342">GTP-binding</keyword>
<dbReference type="GO" id="GO:0042254">
    <property type="term" value="P:ribosome biogenesis"/>
    <property type="evidence" value="ECO:0007669"/>
    <property type="project" value="UniProtKB-KW"/>
</dbReference>
<dbReference type="CDD" id="cd01897">
    <property type="entry name" value="NOG"/>
    <property type="match status" value="1"/>
</dbReference>
<accession>A0A7S4E7K3</accession>
<evidence type="ECO:0000313" key="9">
    <source>
        <dbReference type="EMBL" id="CAH0364149.1"/>
    </source>
</evidence>
<evidence type="ECO:0000313" key="10">
    <source>
        <dbReference type="Proteomes" id="UP000789595"/>
    </source>
</evidence>
<evidence type="ECO:0000256" key="2">
    <source>
        <dbReference type="ARBA" id="ARBA00022517"/>
    </source>
</evidence>
<dbReference type="EMBL" id="CAKKNE010000001">
    <property type="protein sequence ID" value="CAH0364149.1"/>
    <property type="molecule type" value="Genomic_DNA"/>
</dbReference>
<reference evidence="9" key="2">
    <citation type="submission" date="2021-11" db="EMBL/GenBank/DDBJ databases">
        <authorList>
            <consortium name="Genoscope - CEA"/>
            <person name="William W."/>
        </authorList>
    </citation>
    <scope>NUCLEOTIDE SEQUENCE</scope>
</reference>
<dbReference type="Pfam" id="PF08155">
    <property type="entry name" value="NOGCT"/>
    <property type="match status" value="1"/>
</dbReference>
<dbReference type="PIRSF" id="PIRSF038919">
    <property type="entry name" value="NOG1"/>
    <property type="match status" value="1"/>
</dbReference>
<feature type="domain" description="OBG-type G" evidence="7">
    <location>
        <begin position="169"/>
        <end position="343"/>
    </location>
</feature>
<evidence type="ECO:0000256" key="5">
    <source>
        <dbReference type="ARBA" id="ARBA00023242"/>
    </source>
</evidence>